<keyword evidence="2" id="KW-1003">Cell membrane</keyword>
<evidence type="ECO:0000313" key="8">
    <source>
        <dbReference type="Proteomes" id="UP000317839"/>
    </source>
</evidence>
<dbReference type="AlphaFoldDB" id="A0A545TEI0"/>
<dbReference type="OrthoDB" id="9804822at2"/>
<sequence>MSIMLDFTLLALFIPTFLVVSATPGMCMTLALTLGMSIGLRRTFWMMWGELIGVAIVSVLAVIGVAKIMLEYPNLFLVLKYFGGAYLIYIGMQMWRSKGRMAIQTDSDAYASISAKELITQGFIAAIANPKGWAFTISLLPPFINPEYPMVPQLSVLIAIILMSELMFMTLYASGGRTLRQLLSNTANVKTMNRVSGTLMIGVGLWLALG</sequence>
<dbReference type="InterPro" id="IPR001123">
    <property type="entry name" value="LeuE-type"/>
</dbReference>
<comment type="caution">
    <text evidence="7">The sequence shown here is derived from an EMBL/GenBank/DDBJ whole genome shotgun (WGS) entry which is preliminary data.</text>
</comment>
<keyword evidence="5 6" id="KW-0472">Membrane</keyword>
<name>A0A545TEI0_9GAMM</name>
<accession>A0A545TEI0</accession>
<feature type="transmembrane region" description="Helical" evidence="6">
    <location>
        <begin position="150"/>
        <end position="172"/>
    </location>
</feature>
<evidence type="ECO:0000256" key="1">
    <source>
        <dbReference type="ARBA" id="ARBA00004651"/>
    </source>
</evidence>
<feature type="transmembrane region" description="Helical" evidence="6">
    <location>
        <begin position="78"/>
        <end position="95"/>
    </location>
</feature>
<dbReference type="PANTHER" id="PTHR30086:SF5">
    <property type="entry name" value="HOMOGENTISATE EXPORT PROTEIN"/>
    <property type="match status" value="1"/>
</dbReference>
<keyword evidence="3 6" id="KW-0812">Transmembrane</keyword>
<dbReference type="EMBL" id="VIKR01000002">
    <property type="protein sequence ID" value="TQV75635.1"/>
    <property type="molecule type" value="Genomic_DNA"/>
</dbReference>
<dbReference type="Pfam" id="PF01810">
    <property type="entry name" value="LysE"/>
    <property type="match status" value="1"/>
</dbReference>
<gene>
    <name evidence="7" type="ORF">FLL45_09810</name>
</gene>
<feature type="transmembrane region" description="Helical" evidence="6">
    <location>
        <begin position="192"/>
        <end position="209"/>
    </location>
</feature>
<keyword evidence="8" id="KW-1185">Reference proteome</keyword>
<organism evidence="7 8">
    <name type="scientific">Aliikangiella marina</name>
    <dbReference type="NCBI Taxonomy" id="1712262"/>
    <lineage>
        <taxon>Bacteria</taxon>
        <taxon>Pseudomonadati</taxon>
        <taxon>Pseudomonadota</taxon>
        <taxon>Gammaproteobacteria</taxon>
        <taxon>Oceanospirillales</taxon>
        <taxon>Pleioneaceae</taxon>
        <taxon>Aliikangiella</taxon>
    </lineage>
</organism>
<reference evidence="7 8" key="1">
    <citation type="submission" date="2019-06" db="EMBL/GenBank/DDBJ databases">
        <title>Draft genome of Aliikangiella marina GYP-15.</title>
        <authorList>
            <person name="Wang G."/>
        </authorList>
    </citation>
    <scope>NUCLEOTIDE SEQUENCE [LARGE SCALE GENOMIC DNA]</scope>
    <source>
        <strain evidence="7 8">GYP-15</strain>
    </source>
</reference>
<evidence type="ECO:0000256" key="3">
    <source>
        <dbReference type="ARBA" id="ARBA00022692"/>
    </source>
</evidence>
<comment type="subcellular location">
    <subcellularLocation>
        <location evidence="1">Cell membrane</location>
        <topology evidence="1">Multi-pass membrane protein</topology>
    </subcellularLocation>
</comment>
<proteinExistence type="predicted"/>
<evidence type="ECO:0000256" key="4">
    <source>
        <dbReference type="ARBA" id="ARBA00022989"/>
    </source>
</evidence>
<dbReference type="Proteomes" id="UP000317839">
    <property type="component" value="Unassembled WGS sequence"/>
</dbReference>
<evidence type="ECO:0000313" key="7">
    <source>
        <dbReference type="EMBL" id="TQV75635.1"/>
    </source>
</evidence>
<evidence type="ECO:0000256" key="2">
    <source>
        <dbReference type="ARBA" id="ARBA00022475"/>
    </source>
</evidence>
<evidence type="ECO:0000256" key="5">
    <source>
        <dbReference type="ARBA" id="ARBA00023136"/>
    </source>
</evidence>
<dbReference type="PANTHER" id="PTHR30086">
    <property type="entry name" value="ARGININE EXPORTER PROTEIN ARGO"/>
    <property type="match status" value="1"/>
</dbReference>
<dbReference type="GO" id="GO:0005886">
    <property type="term" value="C:plasma membrane"/>
    <property type="evidence" value="ECO:0007669"/>
    <property type="project" value="UniProtKB-SubCell"/>
</dbReference>
<protein>
    <submittedName>
        <fullName evidence="7">LysE family translocator</fullName>
    </submittedName>
</protein>
<dbReference type="PIRSF" id="PIRSF006324">
    <property type="entry name" value="LeuE"/>
    <property type="match status" value="1"/>
</dbReference>
<keyword evidence="4 6" id="KW-1133">Transmembrane helix</keyword>
<evidence type="ECO:0000256" key="6">
    <source>
        <dbReference type="SAM" id="Phobius"/>
    </source>
</evidence>
<dbReference type="GO" id="GO:0042970">
    <property type="term" value="F:homoserine transmembrane transporter activity"/>
    <property type="evidence" value="ECO:0007669"/>
    <property type="project" value="TreeGrafter"/>
</dbReference>
<feature type="transmembrane region" description="Helical" evidence="6">
    <location>
        <begin position="46"/>
        <end position="66"/>
    </location>
</feature>